<evidence type="ECO:0000313" key="6">
    <source>
        <dbReference type="Proteomes" id="UP000730618"/>
    </source>
</evidence>
<comment type="caution">
    <text evidence="5">The sequence shown here is derived from an EMBL/GenBank/DDBJ whole genome shotgun (WGS) entry which is preliminary data.</text>
</comment>
<proteinExistence type="predicted"/>
<organism evidence="5 6">
    <name type="scientific">Paenibacillus allorhizosphaerae</name>
    <dbReference type="NCBI Taxonomy" id="2849866"/>
    <lineage>
        <taxon>Bacteria</taxon>
        <taxon>Bacillati</taxon>
        <taxon>Bacillota</taxon>
        <taxon>Bacilli</taxon>
        <taxon>Bacillales</taxon>
        <taxon>Paenibacillaceae</taxon>
        <taxon>Paenibacillus</taxon>
    </lineage>
</organism>
<dbReference type="Pfam" id="PF12833">
    <property type="entry name" value="HTH_18"/>
    <property type="match status" value="1"/>
</dbReference>
<reference evidence="5 6" key="1">
    <citation type="submission" date="2021-06" db="EMBL/GenBank/DDBJ databases">
        <authorList>
            <person name="Criscuolo A."/>
        </authorList>
    </citation>
    <scope>NUCLEOTIDE SEQUENCE [LARGE SCALE GENOMIC DNA]</scope>
    <source>
        <strain evidence="6">CIP 111802</strain>
    </source>
</reference>
<dbReference type="PANTHER" id="PTHR43280">
    <property type="entry name" value="ARAC-FAMILY TRANSCRIPTIONAL REGULATOR"/>
    <property type="match status" value="1"/>
</dbReference>
<dbReference type="InterPro" id="IPR018062">
    <property type="entry name" value="HTH_AraC-typ_CS"/>
</dbReference>
<keyword evidence="3" id="KW-0804">Transcription</keyword>
<keyword evidence="6" id="KW-1185">Reference proteome</keyword>
<dbReference type="Proteomes" id="UP000730618">
    <property type="component" value="Unassembled WGS sequence"/>
</dbReference>
<dbReference type="SMART" id="SM00342">
    <property type="entry name" value="HTH_ARAC"/>
    <property type="match status" value="1"/>
</dbReference>
<accession>A0ABM8VB34</accession>
<name>A0ABM8VB34_9BACL</name>
<dbReference type="EMBL" id="CAJVCE010000001">
    <property type="protein sequence ID" value="CAG7618202.1"/>
    <property type="molecule type" value="Genomic_DNA"/>
</dbReference>
<evidence type="ECO:0000313" key="5">
    <source>
        <dbReference type="EMBL" id="CAG7618202.1"/>
    </source>
</evidence>
<evidence type="ECO:0000259" key="4">
    <source>
        <dbReference type="PROSITE" id="PS01124"/>
    </source>
</evidence>
<dbReference type="InterPro" id="IPR013096">
    <property type="entry name" value="Cupin_2"/>
</dbReference>
<dbReference type="PROSITE" id="PS01124">
    <property type="entry name" value="HTH_ARAC_FAMILY_2"/>
    <property type="match status" value="1"/>
</dbReference>
<evidence type="ECO:0000256" key="3">
    <source>
        <dbReference type="ARBA" id="ARBA00023163"/>
    </source>
</evidence>
<evidence type="ECO:0000256" key="1">
    <source>
        <dbReference type="ARBA" id="ARBA00023015"/>
    </source>
</evidence>
<dbReference type="RefSeq" id="WP_218096855.1">
    <property type="nucleotide sequence ID" value="NZ_CAJVCE010000001.1"/>
</dbReference>
<protein>
    <submittedName>
        <fullName evidence="5">HTH-type transcriptional activator RhaR</fullName>
    </submittedName>
</protein>
<keyword evidence="1" id="KW-0805">Transcription regulation</keyword>
<keyword evidence="2" id="KW-0238">DNA-binding</keyword>
<dbReference type="PROSITE" id="PS00041">
    <property type="entry name" value="HTH_ARAC_FAMILY_1"/>
    <property type="match status" value="1"/>
</dbReference>
<dbReference type="Pfam" id="PF07883">
    <property type="entry name" value="Cupin_2"/>
    <property type="match status" value="1"/>
</dbReference>
<feature type="domain" description="HTH araC/xylS-type" evidence="4">
    <location>
        <begin position="192"/>
        <end position="290"/>
    </location>
</feature>
<gene>
    <name evidence="5" type="primary">rhaR_11</name>
    <name evidence="5" type="ORF">PAECIP111802_00495</name>
</gene>
<dbReference type="InterPro" id="IPR018060">
    <property type="entry name" value="HTH_AraC"/>
</dbReference>
<sequence>MFFERYNVSREIFIEKLISCHYFEFAKNYYFNGERHDFWEVYYVDKGEIEVTTDSGMYLLKQGDMLVHEPNEFHSTRTNGKIAPNVFLVTFECDAPSLAFFKQNKWFHLGSEERSIMALLLKESFHAFGPNPTHGTVRLIANPNDRPFASEQLFVSYLEILLVSLIRNHAVQQEWRKAPTAVKEKREADLFDNVIEYMKQNLHGTLSLDQLCSHFCVGKSNLSIIFKNRQERGVMEYWNHLKIETAKRYIRENNYNLTEISELLGYNSLHYFSRQFKKTTGMTPSEYAKTLTSRLFNQRS</sequence>
<evidence type="ECO:0000256" key="2">
    <source>
        <dbReference type="ARBA" id="ARBA00023125"/>
    </source>
</evidence>
<dbReference type="PANTHER" id="PTHR43280:SF2">
    <property type="entry name" value="HTH-TYPE TRANSCRIPTIONAL REGULATOR EXSA"/>
    <property type="match status" value="1"/>
</dbReference>